<name>A0A067TM30_GALM3</name>
<keyword evidence="2" id="KW-1185">Reference proteome</keyword>
<reference evidence="2" key="1">
    <citation type="journal article" date="2014" name="Proc. Natl. Acad. Sci. U.S.A.">
        <title>Extensive sampling of basidiomycete genomes demonstrates inadequacy of the white-rot/brown-rot paradigm for wood decay fungi.</title>
        <authorList>
            <person name="Riley R."/>
            <person name="Salamov A.A."/>
            <person name="Brown D.W."/>
            <person name="Nagy L.G."/>
            <person name="Floudas D."/>
            <person name="Held B.W."/>
            <person name="Levasseur A."/>
            <person name="Lombard V."/>
            <person name="Morin E."/>
            <person name="Otillar R."/>
            <person name="Lindquist E.A."/>
            <person name="Sun H."/>
            <person name="LaButti K.M."/>
            <person name="Schmutz J."/>
            <person name="Jabbour D."/>
            <person name="Luo H."/>
            <person name="Baker S.E."/>
            <person name="Pisabarro A.G."/>
            <person name="Walton J.D."/>
            <person name="Blanchette R.A."/>
            <person name="Henrissat B."/>
            <person name="Martin F."/>
            <person name="Cullen D."/>
            <person name="Hibbett D.S."/>
            <person name="Grigoriev I.V."/>
        </authorList>
    </citation>
    <scope>NUCLEOTIDE SEQUENCE [LARGE SCALE GENOMIC DNA]</scope>
    <source>
        <strain evidence="2">CBS 339.88</strain>
    </source>
</reference>
<dbReference type="AlphaFoldDB" id="A0A067TM30"/>
<proteinExistence type="predicted"/>
<organism evidence="1 2">
    <name type="scientific">Galerina marginata (strain CBS 339.88)</name>
    <dbReference type="NCBI Taxonomy" id="685588"/>
    <lineage>
        <taxon>Eukaryota</taxon>
        <taxon>Fungi</taxon>
        <taxon>Dikarya</taxon>
        <taxon>Basidiomycota</taxon>
        <taxon>Agaricomycotina</taxon>
        <taxon>Agaricomycetes</taxon>
        <taxon>Agaricomycetidae</taxon>
        <taxon>Agaricales</taxon>
        <taxon>Agaricineae</taxon>
        <taxon>Strophariaceae</taxon>
        <taxon>Galerina</taxon>
    </lineage>
</organism>
<evidence type="ECO:0000313" key="2">
    <source>
        <dbReference type="Proteomes" id="UP000027222"/>
    </source>
</evidence>
<protein>
    <recommendedName>
        <fullName evidence="3">F-box domain-containing protein</fullName>
    </recommendedName>
</protein>
<dbReference type="OrthoDB" id="2745898at2759"/>
<evidence type="ECO:0000313" key="1">
    <source>
        <dbReference type="EMBL" id="KDR80934.1"/>
    </source>
</evidence>
<dbReference type="HOGENOM" id="CLU_637853_0_0_1"/>
<accession>A0A067TM30</accession>
<sequence>MASILALPEELVDLILDELNPQRSTELGDSGPLHDPALGSCLSVSKLFRHLAVSKIFKHTKIIHKPQEQEKGQQRLALLRQILTPPTGSVLESVGTHIKSLSCIFQLHHVPAWNVNARQFMGDENLAFVVKRMSEGDCCVTHFAFGMSAPSDSDIRWSLLNLDLQHALRCLIRSPNLVSLDIRGIKYLPANFMVGAHLSDLRLQQFPGYEDGPKKWFALTFDPQYSRLDCPPLKSLYTDHSYQYLDSKTKLANLKKLIVHNAVAEDFANARDIIQTSVNTLEHVSIEHFGIGQPGIPATFRIDHISNLKTFSHLRFWEFDWNFPPILLPAEPILEVFFQLLDARSSMSSLVRIKLEFYFHEQTVKEDFLHPKDLPEWDRFDALLCGPQYSALEQVSIVAHARLMLHDVPTFDVDIFSSSTTSRIMACLPRLAMHKALAVKIMAQVQGQPVAISW</sequence>
<dbReference type="Proteomes" id="UP000027222">
    <property type="component" value="Unassembled WGS sequence"/>
</dbReference>
<evidence type="ECO:0008006" key="3">
    <source>
        <dbReference type="Google" id="ProtNLM"/>
    </source>
</evidence>
<dbReference type="EMBL" id="KL142371">
    <property type="protein sequence ID" value="KDR80934.1"/>
    <property type="molecule type" value="Genomic_DNA"/>
</dbReference>
<gene>
    <name evidence="1" type="ORF">GALMADRAFT_136011</name>
</gene>